<evidence type="ECO:0000256" key="1">
    <source>
        <dbReference type="SAM" id="Phobius"/>
    </source>
</evidence>
<dbReference type="EMBL" id="FNDE01000015">
    <property type="protein sequence ID" value="SDH19713.1"/>
    <property type="molecule type" value="Genomic_DNA"/>
</dbReference>
<dbReference type="AlphaFoldDB" id="A0A1G8AFQ6"/>
<name>A0A1G8AFQ6_ANETH</name>
<evidence type="ECO:0000313" key="2">
    <source>
        <dbReference type="EMBL" id="QYY43904.1"/>
    </source>
</evidence>
<proteinExistence type="predicted"/>
<dbReference type="EMBL" id="CP080764">
    <property type="protein sequence ID" value="QYY43904.1"/>
    <property type="molecule type" value="Genomic_DNA"/>
</dbReference>
<feature type="transmembrane region" description="Helical" evidence="1">
    <location>
        <begin position="6"/>
        <end position="25"/>
    </location>
</feature>
<evidence type="ECO:0000313" key="4">
    <source>
        <dbReference type="Proteomes" id="UP000198956"/>
    </source>
</evidence>
<organism evidence="3 4">
    <name type="scientific">Aneurinibacillus thermoaerophilus</name>
    <dbReference type="NCBI Taxonomy" id="143495"/>
    <lineage>
        <taxon>Bacteria</taxon>
        <taxon>Bacillati</taxon>
        <taxon>Bacillota</taxon>
        <taxon>Bacilli</taxon>
        <taxon>Bacillales</taxon>
        <taxon>Paenibacillaceae</taxon>
        <taxon>Aneurinibacillus group</taxon>
        <taxon>Aneurinibacillus</taxon>
    </lineage>
</organism>
<reference evidence="2 5" key="2">
    <citation type="submission" date="2021-08" db="EMBL/GenBank/DDBJ databases">
        <title>Complete genome sequence of the strain Aneurinibacillus thermoaerophilus CCM 8960.</title>
        <authorList>
            <person name="Musilova J."/>
            <person name="Kourilova X."/>
            <person name="Pernicova I."/>
            <person name="Bezdicek M."/>
            <person name="Lengerova M."/>
            <person name="Obruca S."/>
            <person name="Sedlar K."/>
        </authorList>
    </citation>
    <scope>NUCLEOTIDE SEQUENCE [LARGE SCALE GENOMIC DNA]</scope>
    <source>
        <strain evidence="2 5">CCM 8960</strain>
    </source>
</reference>
<dbReference type="GeneID" id="97141085"/>
<keyword evidence="5" id="KW-1185">Reference proteome</keyword>
<keyword evidence="1" id="KW-1133">Transmembrane helix</keyword>
<reference evidence="3 4" key="1">
    <citation type="submission" date="2016-10" db="EMBL/GenBank/DDBJ databases">
        <authorList>
            <person name="de Groot N.N."/>
        </authorList>
    </citation>
    <scope>NUCLEOTIDE SEQUENCE [LARGE SCALE GENOMIC DNA]</scope>
    <source>
        <strain evidence="3 4">L 420-91</strain>
    </source>
</reference>
<accession>A0A1G8AFQ6</accession>
<keyword evidence="1" id="KW-0812">Transmembrane</keyword>
<dbReference type="Proteomes" id="UP000198956">
    <property type="component" value="Unassembled WGS sequence"/>
</dbReference>
<keyword evidence="1" id="KW-0472">Membrane</keyword>
<feature type="transmembrane region" description="Helical" evidence="1">
    <location>
        <begin position="32"/>
        <end position="50"/>
    </location>
</feature>
<dbReference type="Proteomes" id="UP000826616">
    <property type="component" value="Chromosome"/>
</dbReference>
<evidence type="ECO:0000313" key="3">
    <source>
        <dbReference type="EMBL" id="SDH19713.1"/>
    </source>
</evidence>
<evidence type="ECO:0008006" key="6">
    <source>
        <dbReference type="Google" id="ProtNLM"/>
    </source>
</evidence>
<protein>
    <recommendedName>
        <fullName evidence="6">Holin</fullName>
    </recommendedName>
</protein>
<evidence type="ECO:0000313" key="5">
    <source>
        <dbReference type="Proteomes" id="UP000826616"/>
    </source>
</evidence>
<sequence>MEIDITAITALGMALTPVVAQYLKVPKKLRSFLTVILITLLNMGNAWLYGDDNLLAASKEGIIAGLMAVGIYSTGKNAIEQTQQRRRKL</sequence>
<gene>
    <name evidence="2" type="ORF">K3F53_06845</name>
    <name evidence="3" type="ORF">SAMN04489735_101562</name>
</gene>
<feature type="transmembrane region" description="Helical" evidence="1">
    <location>
        <begin position="62"/>
        <end position="79"/>
    </location>
</feature>
<dbReference type="RefSeq" id="WP_091260533.1">
    <property type="nucleotide sequence ID" value="NZ_CP080764.1"/>
</dbReference>
<dbReference type="OrthoDB" id="2475171at2"/>